<dbReference type="InterPro" id="IPR030678">
    <property type="entry name" value="Peptide/Ni-bd"/>
</dbReference>
<dbReference type="CDD" id="cd00995">
    <property type="entry name" value="PBP2_NikA_DppA_OppA_like"/>
    <property type="match status" value="1"/>
</dbReference>
<name>A0A6F8YX77_9ACTN</name>
<dbReference type="SUPFAM" id="SSF53850">
    <property type="entry name" value="Periplasmic binding protein-like II"/>
    <property type="match status" value="1"/>
</dbReference>
<organism evidence="7 8">
    <name type="scientific">Phytohabitans suffuscus</name>
    <dbReference type="NCBI Taxonomy" id="624315"/>
    <lineage>
        <taxon>Bacteria</taxon>
        <taxon>Bacillati</taxon>
        <taxon>Actinomycetota</taxon>
        <taxon>Actinomycetes</taxon>
        <taxon>Micromonosporales</taxon>
        <taxon>Micromonosporaceae</taxon>
    </lineage>
</organism>
<dbReference type="EMBL" id="AP022871">
    <property type="protein sequence ID" value="BCB90702.1"/>
    <property type="molecule type" value="Genomic_DNA"/>
</dbReference>
<dbReference type="Gene3D" id="3.40.190.10">
    <property type="entry name" value="Periplasmic binding protein-like II"/>
    <property type="match status" value="1"/>
</dbReference>
<keyword evidence="8" id="KW-1185">Reference proteome</keyword>
<dbReference type="PROSITE" id="PS51257">
    <property type="entry name" value="PROKAR_LIPOPROTEIN"/>
    <property type="match status" value="1"/>
</dbReference>
<dbReference type="RefSeq" id="WP_173163100.1">
    <property type="nucleotide sequence ID" value="NZ_AP022871.1"/>
</dbReference>
<proteinExistence type="inferred from homology"/>
<comment type="similarity">
    <text evidence="2">Belongs to the bacterial solute-binding protein 5 family.</text>
</comment>
<protein>
    <submittedName>
        <fullName evidence="7">Peptide ABC transporter substrate-binding protein</fullName>
    </submittedName>
</protein>
<sequence length="529" mass="54194">MRRPQLLAAAGLALALAATSACSDSDGGDSGSNGNFASGGTFTFAVAGDPGTLNPLNNTATTANWLFRFLYQPLVVRKEDGSIGPGLATKWDFDGTKAVFTLDANATCSDGSKITPSVIAKNFTWVKDPKNTSTVIGATLPNRDFTFAADDAAGTFTLTLAGPFSNLLPSLSFMHQACGAGADNPAGLTTSSSGSGPFVLTTATPNSEYVMTKRPGFPGGDAAGVPDQVVMKIVDSESTAANLLLSGAINAAVVNGQDRARLTGAGASEKTYVSGGVVISFNHQQGRITADKAVRVALTQALDRGAVAKVVTQGLLPEAGTSVSAAQPQICDDSAAASSIPAFDATGAESTLTADGWSKGGDGVMTKGGKQLAFNLGYSTATPGAAAAAELMADAFGKIGAKATITPFAQADYTQRVFTTGDYDVMLQQFSNPFPSTLIGLLAGPFPPDGTNAGHVQNKTYTDAVTAARTATTQEAACQSWTAASRSLFEEADMIPIASWPTNWVVKNAVMDTLGGRPIAESVRLLQPK</sequence>
<accession>A0A6F8YX77</accession>
<evidence type="ECO:0000256" key="4">
    <source>
        <dbReference type="ARBA" id="ARBA00022729"/>
    </source>
</evidence>
<evidence type="ECO:0000256" key="2">
    <source>
        <dbReference type="ARBA" id="ARBA00005695"/>
    </source>
</evidence>
<dbReference type="PANTHER" id="PTHR30290:SF10">
    <property type="entry name" value="PERIPLASMIC OLIGOPEPTIDE-BINDING PROTEIN-RELATED"/>
    <property type="match status" value="1"/>
</dbReference>
<evidence type="ECO:0000256" key="3">
    <source>
        <dbReference type="ARBA" id="ARBA00022448"/>
    </source>
</evidence>
<dbReference type="GO" id="GO:0015833">
    <property type="term" value="P:peptide transport"/>
    <property type="evidence" value="ECO:0007669"/>
    <property type="project" value="TreeGrafter"/>
</dbReference>
<feature type="domain" description="Solute-binding protein family 5" evidence="6">
    <location>
        <begin position="83"/>
        <end position="436"/>
    </location>
</feature>
<dbReference type="PIRSF" id="PIRSF002741">
    <property type="entry name" value="MppA"/>
    <property type="match status" value="1"/>
</dbReference>
<dbReference type="InterPro" id="IPR000914">
    <property type="entry name" value="SBP_5_dom"/>
</dbReference>
<keyword evidence="4 5" id="KW-0732">Signal</keyword>
<dbReference type="Gene3D" id="3.10.105.10">
    <property type="entry name" value="Dipeptide-binding Protein, Domain 3"/>
    <property type="match status" value="1"/>
</dbReference>
<evidence type="ECO:0000259" key="6">
    <source>
        <dbReference type="Pfam" id="PF00496"/>
    </source>
</evidence>
<dbReference type="InterPro" id="IPR039424">
    <property type="entry name" value="SBP_5"/>
</dbReference>
<dbReference type="GO" id="GO:0043190">
    <property type="term" value="C:ATP-binding cassette (ABC) transporter complex"/>
    <property type="evidence" value="ECO:0007669"/>
    <property type="project" value="InterPro"/>
</dbReference>
<reference evidence="7 8" key="1">
    <citation type="submission" date="2020-03" db="EMBL/GenBank/DDBJ databases">
        <title>Whole genome shotgun sequence of Phytohabitans suffuscus NBRC 105367.</title>
        <authorList>
            <person name="Komaki H."/>
            <person name="Tamura T."/>
        </authorList>
    </citation>
    <scope>NUCLEOTIDE SEQUENCE [LARGE SCALE GENOMIC DNA]</scope>
    <source>
        <strain evidence="7 8">NBRC 105367</strain>
    </source>
</reference>
<evidence type="ECO:0000256" key="5">
    <source>
        <dbReference type="SAM" id="SignalP"/>
    </source>
</evidence>
<dbReference type="GO" id="GO:0030313">
    <property type="term" value="C:cell envelope"/>
    <property type="evidence" value="ECO:0007669"/>
    <property type="project" value="UniProtKB-SubCell"/>
</dbReference>
<comment type="subcellular location">
    <subcellularLocation>
        <location evidence="1">Cell envelope</location>
    </subcellularLocation>
</comment>
<dbReference type="KEGG" id="psuu:Psuf_080150"/>
<evidence type="ECO:0000313" key="7">
    <source>
        <dbReference type="EMBL" id="BCB90702.1"/>
    </source>
</evidence>
<dbReference type="Pfam" id="PF00496">
    <property type="entry name" value="SBP_bac_5"/>
    <property type="match status" value="1"/>
</dbReference>
<dbReference type="AlphaFoldDB" id="A0A6F8YX77"/>
<dbReference type="GO" id="GO:1904680">
    <property type="term" value="F:peptide transmembrane transporter activity"/>
    <property type="evidence" value="ECO:0007669"/>
    <property type="project" value="TreeGrafter"/>
</dbReference>
<feature type="chain" id="PRO_5026327990" evidence="5">
    <location>
        <begin position="24"/>
        <end position="529"/>
    </location>
</feature>
<dbReference type="PANTHER" id="PTHR30290">
    <property type="entry name" value="PERIPLASMIC BINDING COMPONENT OF ABC TRANSPORTER"/>
    <property type="match status" value="1"/>
</dbReference>
<feature type="signal peptide" evidence="5">
    <location>
        <begin position="1"/>
        <end position="23"/>
    </location>
</feature>
<keyword evidence="3" id="KW-0813">Transport</keyword>
<evidence type="ECO:0000256" key="1">
    <source>
        <dbReference type="ARBA" id="ARBA00004196"/>
    </source>
</evidence>
<evidence type="ECO:0000313" key="8">
    <source>
        <dbReference type="Proteomes" id="UP000503011"/>
    </source>
</evidence>
<reference evidence="7 8" key="2">
    <citation type="submission" date="2020-03" db="EMBL/GenBank/DDBJ databases">
        <authorList>
            <person name="Ichikawa N."/>
            <person name="Kimura A."/>
            <person name="Kitahashi Y."/>
            <person name="Uohara A."/>
        </authorList>
    </citation>
    <scope>NUCLEOTIDE SEQUENCE [LARGE SCALE GENOMIC DNA]</scope>
    <source>
        <strain evidence="7 8">NBRC 105367</strain>
    </source>
</reference>
<gene>
    <name evidence="7" type="ORF">Psuf_080150</name>
</gene>
<dbReference type="GO" id="GO:0042597">
    <property type="term" value="C:periplasmic space"/>
    <property type="evidence" value="ECO:0007669"/>
    <property type="project" value="UniProtKB-ARBA"/>
</dbReference>
<dbReference type="Proteomes" id="UP000503011">
    <property type="component" value="Chromosome"/>
</dbReference>